<dbReference type="RefSeq" id="WP_183593935.1">
    <property type="nucleotide sequence ID" value="NZ_JACHWR010000003.1"/>
</dbReference>
<feature type="transmembrane region" description="Helical" evidence="8">
    <location>
        <begin position="100"/>
        <end position="120"/>
    </location>
</feature>
<comment type="caution">
    <text evidence="9">The sequence shown here is derived from an EMBL/GenBank/DDBJ whole genome shotgun (WGS) entry which is preliminary data.</text>
</comment>
<evidence type="ECO:0000256" key="8">
    <source>
        <dbReference type="SAM" id="Phobius"/>
    </source>
</evidence>
<feature type="transmembrane region" description="Helical" evidence="8">
    <location>
        <begin position="306"/>
        <end position="327"/>
    </location>
</feature>
<sequence length="346" mass="35144">MESTDNNRSIGLAKKSYVRLAQGKQSGLLIALLSVCTYFAITEPIFATWGNVTNIVSSNSSVLILAIGATFVILIGQLDLSAAAAAAASGVAMGLALESAAPTVVAVVLPIAVGVAIGLINGALIAWAKISFLVVTLGTMSILMTIALVPSDGHTISVFGFAGFGPIASFVNSGVGPFPVLMLFDVLLVALAIVVLRFTKFGRSVFAIGSNIEAARLNGIHVTRMIISVYVLAGMTAGMASIVQVGRLTGASPAVDMTQLMTVIAAVLIGGTAFSGGEGGVLGTVLGVVFLSVVQNGVTLSEVSSFWQGAINGCILIAAVGLGSLRGSGGRLGPRRRGGRRGRIRA</sequence>
<keyword evidence="10" id="KW-1185">Reference proteome</keyword>
<reference evidence="9 10" key="1">
    <citation type="submission" date="2020-08" db="EMBL/GenBank/DDBJ databases">
        <title>Sequencing the genomes of 1000 actinobacteria strains.</title>
        <authorList>
            <person name="Klenk H.-P."/>
        </authorList>
    </citation>
    <scope>NUCLEOTIDE SEQUENCE [LARGE SCALE GENOMIC DNA]</scope>
    <source>
        <strain evidence="9 10">DSM 105498</strain>
    </source>
</reference>
<evidence type="ECO:0000313" key="9">
    <source>
        <dbReference type="EMBL" id="MBB3044013.1"/>
    </source>
</evidence>
<keyword evidence="4" id="KW-0997">Cell inner membrane</keyword>
<evidence type="ECO:0000256" key="7">
    <source>
        <dbReference type="ARBA" id="ARBA00023136"/>
    </source>
</evidence>
<feature type="transmembrane region" description="Helical" evidence="8">
    <location>
        <begin position="281"/>
        <end position="300"/>
    </location>
</feature>
<evidence type="ECO:0000256" key="3">
    <source>
        <dbReference type="ARBA" id="ARBA00022475"/>
    </source>
</evidence>
<evidence type="ECO:0000256" key="6">
    <source>
        <dbReference type="ARBA" id="ARBA00022989"/>
    </source>
</evidence>
<organism evidence="9 10">
    <name type="scientific">Nocardioides soli</name>
    <dbReference type="NCBI Taxonomy" id="1036020"/>
    <lineage>
        <taxon>Bacteria</taxon>
        <taxon>Bacillati</taxon>
        <taxon>Actinomycetota</taxon>
        <taxon>Actinomycetes</taxon>
        <taxon>Propionibacteriales</taxon>
        <taxon>Nocardioidaceae</taxon>
        <taxon>Nocardioides</taxon>
    </lineage>
</organism>
<dbReference type="InterPro" id="IPR001851">
    <property type="entry name" value="ABC_transp_permease"/>
</dbReference>
<evidence type="ECO:0000256" key="2">
    <source>
        <dbReference type="ARBA" id="ARBA00022448"/>
    </source>
</evidence>
<keyword evidence="3" id="KW-1003">Cell membrane</keyword>
<feature type="transmembrane region" description="Helical" evidence="8">
    <location>
        <begin position="257"/>
        <end position="274"/>
    </location>
</feature>
<dbReference type="PANTHER" id="PTHR32196">
    <property type="entry name" value="ABC TRANSPORTER PERMEASE PROTEIN YPHD-RELATED-RELATED"/>
    <property type="match status" value="1"/>
</dbReference>
<dbReference type="EMBL" id="JACHWR010000003">
    <property type="protein sequence ID" value="MBB3044013.1"/>
    <property type="molecule type" value="Genomic_DNA"/>
</dbReference>
<dbReference type="GO" id="GO:0022857">
    <property type="term" value="F:transmembrane transporter activity"/>
    <property type="evidence" value="ECO:0007669"/>
    <property type="project" value="InterPro"/>
</dbReference>
<feature type="transmembrane region" description="Helical" evidence="8">
    <location>
        <begin position="62"/>
        <end position="88"/>
    </location>
</feature>
<accession>A0A7W4Z2H3</accession>
<evidence type="ECO:0000256" key="4">
    <source>
        <dbReference type="ARBA" id="ARBA00022519"/>
    </source>
</evidence>
<evidence type="ECO:0000256" key="5">
    <source>
        <dbReference type="ARBA" id="ARBA00022692"/>
    </source>
</evidence>
<evidence type="ECO:0000256" key="1">
    <source>
        <dbReference type="ARBA" id="ARBA00004651"/>
    </source>
</evidence>
<feature type="transmembrane region" description="Helical" evidence="8">
    <location>
        <begin position="28"/>
        <end position="50"/>
    </location>
</feature>
<name>A0A7W4Z2H3_9ACTN</name>
<comment type="subcellular location">
    <subcellularLocation>
        <location evidence="1">Cell membrane</location>
        <topology evidence="1">Multi-pass membrane protein</topology>
    </subcellularLocation>
</comment>
<feature type="transmembrane region" description="Helical" evidence="8">
    <location>
        <begin position="181"/>
        <end position="199"/>
    </location>
</feature>
<dbReference type="CDD" id="cd06579">
    <property type="entry name" value="TM_PBP1_transp_AraH_like"/>
    <property type="match status" value="1"/>
</dbReference>
<dbReference type="Proteomes" id="UP000589626">
    <property type="component" value="Unassembled WGS sequence"/>
</dbReference>
<keyword evidence="2" id="KW-0813">Transport</keyword>
<gene>
    <name evidence="9" type="ORF">FHU40_003850</name>
</gene>
<dbReference type="Pfam" id="PF02653">
    <property type="entry name" value="BPD_transp_2"/>
    <property type="match status" value="1"/>
</dbReference>
<proteinExistence type="predicted"/>
<protein>
    <submittedName>
        <fullName evidence="9">Ribose/xylose/arabinose/galactoside ABC-type transport system permease subunit</fullName>
    </submittedName>
</protein>
<evidence type="ECO:0000313" key="10">
    <source>
        <dbReference type="Proteomes" id="UP000589626"/>
    </source>
</evidence>
<dbReference type="AlphaFoldDB" id="A0A7W4Z2H3"/>
<dbReference type="GO" id="GO:0005886">
    <property type="term" value="C:plasma membrane"/>
    <property type="evidence" value="ECO:0007669"/>
    <property type="project" value="UniProtKB-SubCell"/>
</dbReference>
<dbReference type="PANTHER" id="PTHR32196:SF21">
    <property type="entry name" value="ABC TRANSPORTER PERMEASE PROTEIN YPHD-RELATED"/>
    <property type="match status" value="1"/>
</dbReference>
<keyword evidence="5 8" id="KW-0812">Transmembrane</keyword>
<keyword evidence="6 8" id="KW-1133">Transmembrane helix</keyword>
<keyword evidence="7 8" id="KW-0472">Membrane</keyword>
<feature type="transmembrane region" description="Helical" evidence="8">
    <location>
        <begin position="126"/>
        <end position="149"/>
    </location>
</feature>
<feature type="transmembrane region" description="Helical" evidence="8">
    <location>
        <begin position="225"/>
        <end position="245"/>
    </location>
</feature>